<evidence type="ECO:0000313" key="20">
    <source>
        <dbReference type="EMBL" id="SFC71617.1"/>
    </source>
</evidence>
<evidence type="ECO:0000259" key="19">
    <source>
        <dbReference type="PROSITE" id="PS50893"/>
    </source>
</evidence>
<dbReference type="InterPro" id="IPR027417">
    <property type="entry name" value="P-loop_NTPase"/>
</dbReference>
<dbReference type="SUPFAM" id="SSF52540">
    <property type="entry name" value="P-loop containing nucleoside triphosphate hydrolases"/>
    <property type="match status" value="2"/>
</dbReference>
<dbReference type="GO" id="GO:0003677">
    <property type="term" value="F:DNA binding"/>
    <property type="evidence" value="ECO:0007669"/>
    <property type="project" value="UniProtKB-UniRule"/>
</dbReference>
<dbReference type="PANTHER" id="PTHR43152">
    <property type="entry name" value="UVRABC SYSTEM PROTEIN A"/>
    <property type="match status" value="1"/>
</dbReference>
<dbReference type="FunFam" id="1.10.8.280:FF:000001">
    <property type="entry name" value="UvrABC system protein A"/>
    <property type="match status" value="1"/>
</dbReference>
<dbReference type="InterPro" id="IPR041552">
    <property type="entry name" value="UvrA_DNA-bd"/>
</dbReference>
<evidence type="ECO:0000256" key="4">
    <source>
        <dbReference type="ARBA" id="ARBA00022737"/>
    </source>
</evidence>
<evidence type="ECO:0000256" key="7">
    <source>
        <dbReference type="ARBA" id="ARBA00022769"/>
    </source>
</evidence>
<dbReference type="GO" id="GO:0006289">
    <property type="term" value="P:nucleotide-excision repair"/>
    <property type="evidence" value="ECO:0007669"/>
    <property type="project" value="UniProtKB-UniRule"/>
</dbReference>
<keyword evidence="4 18" id="KW-0677">Repeat</keyword>
<dbReference type="FunFam" id="3.40.50.300:FF:000028">
    <property type="entry name" value="UvrABC system protein A"/>
    <property type="match status" value="1"/>
</dbReference>
<dbReference type="Gene3D" id="3.40.50.300">
    <property type="entry name" value="P-loop containing nucleotide triphosphate hydrolases"/>
    <property type="match status" value="2"/>
</dbReference>
<evidence type="ECO:0000256" key="8">
    <source>
        <dbReference type="ARBA" id="ARBA00022771"/>
    </source>
</evidence>
<dbReference type="GO" id="GO:0009381">
    <property type="term" value="F:excinuclease ABC activity"/>
    <property type="evidence" value="ECO:0007669"/>
    <property type="project" value="UniProtKB-UniRule"/>
</dbReference>
<comment type="function">
    <text evidence="18">The UvrABC repair system catalyzes the recognition and processing of DNA lesions. UvrA is an ATPase and a DNA-binding protein. A damage recognition complex composed of 2 UvrA and 2 UvrB subunits scans DNA for abnormalities. When the presence of a lesion has been verified by UvrB, the UvrA molecules dissociate.</text>
</comment>
<comment type="similarity">
    <text evidence="15 18">Belongs to the ABC transporter superfamily. UvrA family.</text>
</comment>
<dbReference type="CDD" id="cd03270">
    <property type="entry name" value="ABC_UvrA_I"/>
    <property type="match status" value="1"/>
</dbReference>
<keyword evidence="3 18" id="KW-0479">Metal-binding</keyword>
<dbReference type="GO" id="GO:0009380">
    <property type="term" value="C:excinuclease repair complex"/>
    <property type="evidence" value="ECO:0007669"/>
    <property type="project" value="InterPro"/>
</dbReference>
<proteinExistence type="inferred from homology"/>
<dbReference type="PANTHER" id="PTHR43152:SF3">
    <property type="entry name" value="UVRABC SYSTEM PROTEIN A"/>
    <property type="match status" value="1"/>
</dbReference>
<evidence type="ECO:0000256" key="11">
    <source>
        <dbReference type="ARBA" id="ARBA00022881"/>
    </source>
</evidence>
<dbReference type="FunFam" id="1.20.1580.10:FF:000002">
    <property type="entry name" value="UvrABC system protein A"/>
    <property type="match status" value="1"/>
</dbReference>
<feature type="binding site" evidence="18">
    <location>
        <begin position="663"/>
        <end position="670"/>
    </location>
    <ligand>
        <name>ATP</name>
        <dbReference type="ChEBI" id="CHEBI:30616"/>
    </ligand>
</feature>
<name>A0A1I1LEN9_9BURK</name>
<evidence type="ECO:0000256" key="16">
    <source>
        <dbReference type="ARBA" id="ARBA00039316"/>
    </source>
</evidence>
<dbReference type="Proteomes" id="UP000198639">
    <property type="component" value="Unassembled WGS sequence"/>
</dbReference>
<feature type="binding site" evidence="18">
    <location>
        <begin position="46"/>
        <end position="53"/>
    </location>
    <ligand>
        <name>ATP</name>
        <dbReference type="ChEBI" id="CHEBI:30616"/>
    </ligand>
</feature>
<evidence type="ECO:0000256" key="17">
    <source>
        <dbReference type="ARBA" id="ARBA00042156"/>
    </source>
</evidence>
<dbReference type="GO" id="GO:0005737">
    <property type="term" value="C:cytoplasm"/>
    <property type="evidence" value="ECO:0007669"/>
    <property type="project" value="UniProtKB-SubCell"/>
</dbReference>
<evidence type="ECO:0000256" key="5">
    <source>
        <dbReference type="ARBA" id="ARBA00022741"/>
    </source>
</evidence>
<dbReference type="InterPro" id="IPR017871">
    <property type="entry name" value="ABC_transporter-like_CS"/>
</dbReference>
<keyword evidence="12 18" id="KW-0238">DNA-binding</keyword>
<organism evidence="20 21">
    <name type="scientific">Massilia yuzhufengensis</name>
    <dbReference type="NCBI Taxonomy" id="1164594"/>
    <lineage>
        <taxon>Bacteria</taxon>
        <taxon>Pseudomonadati</taxon>
        <taxon>Pseudomonadota</taxon>
        <taxon>Betaproteobacteria</taxon>
        <taxon>Burkholderiales</taxon>
        <taxon>Oxalobacteraceae</taxon>
        <taxon>Telluria group</taxon>
        <taxon>Massilia</taxon>
    </lineage>
</organism>
<keyword evidence="7 18" id="KW-0228">DNA excision</keyword>
<dbReference type="NCBIfam" id="TIGR00630">
    <property type="entry name" value="uvra"/>
    <property type="match status" value="1"/>
</dbReference>
<keyword evidence="14 18" id="KW-0742">SOS response</keyword>
<protein>
    <recommendedName>
        <fullName evidence="16 18">UvrABC system protein A</fullName>
        <shortName evidence="18">UvrA protein</shortName>
    </recommendedName>
    <alternativeName>
        <fullName evidence="17 18">Excinuclease ABC subunit A</fullName>
    </alternativeName>
</protein>
<dbReference type="GO" id="GO:0005524">
    <property type="term" value="F:ATP binding"/>
    <property type="evidence" value="ECO:0007669"/>
    <property type="project" value="UniProtKB-UniRule"/>
</dbReference>
<dbReference type="GO" id="GO:0009432">
    <property type="term" value="P:SOS response"/>
    <property type="evidence" value="ECO:0007669"/>
    <property type="project" value="UniProtKB-UniRule"/>
</dbReference>
<dbReference type="InterPro" id="IPR004602">
    <property type="entry name" value="UvrA"/>
</dbReference>
<keyword evidence="11 18" id="KW-0267">Excision nuclease</keyword>
<dbReference type="STRING" id="1164594.SAMN05216204_10970"/>
<evidence type="ECO:0000256" key="12">
    <source>
        <dbReference type="ARBA" id="ARBA00023125"/>
    </source>
</evidence>
<keyword evidence="6 18" id="KW-0227">DNA damage</keyword>
<evidence type="ECO:0000256" key="2">
    <source>
        <dbReference type="ARBA" id="ARBA00022490"/>
    </source>
</evidence>
<keyword evidence="10 18" id="KW-0067">ATP-binding</keyword>
<evidence type="ECO:0000256" key="14">
    <source>
        <dbReference type="ARBA" id="ARBA00023236"/>
    </source>
</evidence>
<keyword evidence="9 18" id="KW-0862">Zinc</keyword>
<accession>A0A1I1LEN9</accession>
<dbReference type="Gene3D" id="1.20.1580.10">
    <property type="entry name" value="ABC transporter ATPase like domain"/>
    <property type="match status" value="2"/>
</dbReference>
<comment type="subcellular location">
    <subcellularLocation>
        <location evidence="1 18">Cytoplasm</location>
    </subcellularLocation>
</comment>
<evidence type="ECO:0000256" key="3">
    <source>
        <dbReference type="ARBA" id="ARBA00022723"/>
    </source>
</evidence>
<evidence type="ECO:0000313" key="21">
    <source>
        <dbReference type="Proteomes" id="UP000198639"/>
    </source>
</evidence>
<dbReference type="GO" id="GO:0016887">
    <property type="term" value="F:ATP hydrolysis activity"/>
    <property type="evidence" value="ECO:0007669"/>
    <property type="project" value="InterPro"/>
</dbReference>
<feature type="domain" description="ABC transporter" evidence="19">
    <location>
        <begin position="628"/>
        <end position="959"/>
    </location>
</feature>
<dbReference type="Pfam" id="PF17755">
    <property type="entry name" value="UvrA_DNA-bind"/>
    <property type="match status" value="1"/>
</dbReference>
<dbReference type="EMBL" id="FOLD01000009">
    <property type="protein sequence ID" value="SFC71617.1"/>
    <property type="molecule type" value="Genomic_DNA"/>
</dbReference>
<keyword evidence="21" id="KW-1185">Reference proteome</keyword>
<evidence type="ECO:0000256" key="18">
    <source>
        <dbReference type="HAMAP-Rule" id="MF_00205"/>
    </source>
</evidence>
<dbReference type="Gene3D" id="1.10.8.280">
    <property type="entry name" value="ABC transporter ATPase domain-like"/>
    <property type="match status" value="1"/>
</dbReference>
<keyword evidence="5 18" id="KW-0547">Nucleotide-binding</keyword>
<comment type="subunit">
    <text evidence="18">Forms a heterotetramer with UvrB during the search for lesions.</text>
</comment>
<keyword evidence="8 18" id="KW-0863">Zinc-finger</keyword>
<dbReference type="CDD" id="cd03271">
    <property type="entry name" value="ABC_UvrA_II"/>
    <property type="match status" value="1"/>
</dbReference>
<dbReference type="NCBIfam" id="NF001503">
    <property type="entry name" value="PRK00349.1"/>
    <property type="match status" value="1"/>
</dbReference>
<dbReference type="InterPro" id="IPR003439">
    <property type="entry name" value="ABC_transporter-like_ATP-bd"/>
</dbReference>
<evidence type="ECO:0000256" key="10">
    <source>
        <dbReference type="ARBA" id="ARBA00022840"/>
    </source>
</evidence>
<dbReference type="HAMAP" id="MF_00205">
    <property type="entry name" value="UvrA"/>
    <property type="match status" value="1"/>
</dbReference>
<sequence length="964" mass="106493">MCAGPANLLKASKNLMEEIRIRGARTHNLKNINLNLPRNKLIVITGLSGSGKSSLAFDTLYAEGQRRYVESLSAYARQFLQLMEKPDVDLIEGLSPAISIEQKATSHNPRSTVGTVTEIHDYLRLLYARVGTPYCPQHPHHPLAAQTVSQMVDAVLSMPEGTKLMILAPTVANRKGEHSDLFQAMQAQGFVRFRVASGVNPAKIYEIDELPKLKKTEKHTIDVVIDRVKVNPEIKQRLAESFETALRLADGRAVAYEMDSGTETVFSNKFACNVCGYSLQELEPRLFSFNNPMGACQECDGLGHIEFFDPKRIVAFPHLSLASGAVKGWDRRNQFYYQMLQNLASHYDFDLDKPFDTLAKPAQDAVLFGSGKTSIPFSYVNERGRTVIREHTFEGVVNNLQRRYRETDSMAVKEELAKFINEKKCPSCDGARLRTEARFVKIGEGEQQRAIYEVSDKPLRDTLAFFETLVLTGAKKEIAERVIKEITARLKFLNNVGLDYLSLDRSADTLSGGEAQRIRLASQIGSGLTGVMYVLDEPSIGLHQRDNDRLIATLKHLRDIGNSVLVVEHDEDAIRTADYIVDMGPGAGVHGGQIIAEGTLEEIMKNEHSVTAQYLDGRRKIAVPKKRTKMDPARQLVITGARGNNLKNVTLTLPVGLMTCISGVSGSGKSTLINDTLYPALSRHLYGSQTEPAEHDAIHGLEHFDKVISVDQAPIGRTPRSNPATYTGLFTPIRDLFATVPTAKERGYSAGRFSFNVKGGRCEACQGDGVIKVEMHFLPDVYVPCDVCHGKRYNRETLEVQYKGKNITEVLEMTVEDAHEFFKPVPVIARKLQTLLDVGLGYIKLGQSATTLSGGEAQRVKLSLELSKRDTGRTLYILDEPTTGLHFADIDLLLKVIHRLRDQGNTLAIIEHNLDVIKTADWIIDLGPEGGAGGGLIVASGTPEEVAKNKGSATGKYLKPLLKA</sequence>
<gene>
    <name evidence="18" type="primary">uvrA</name>
    <name evidence="20" type="ORF">SAMN05216204_10970</name>
</gene>
<dbReference type="AlphaFoldDB" id="A0A1I1LEN9"/>
<dbReference type="InterPro" id="IPR041102">
    <property type="entry name" value="UvrA_inter"/>
</dbReference>
<dbReference type="GO" id="GO:0008270">
    <property type="term" value="F:zinc ion binding"/>
    <property type="evidence" value="ECO:0007669"/>
    <property type="project" value="UniProtKB-UniRule"/>
</dbReference>
<dbReference type="Gene3D" id="3.30.1490.20">
    <property type="entry name" value="ATP-grasp fold, A domain"/>
    <property type="match status" value="1"/>
</dbReference>
<dbReference type="InterPro" id="IPR013815">
    <property type="entry name" value="ATP_grasp_subdomain_1"/>
</dbReference>
<evidence type="ECO:0000256" key="6">
    <source>
        <dbReference type="ARBA" id="ARBA00022763"/>
    </source>
</evidence>
<evidence type="ECO:0000256" key="13">
    <source>
        <dbReference type="ARBA" id="ARBA00023204"/>
    </source>
</evidence>
<evidence type="ECO:0000256" key="1">
    <source>
        <dbReference type="ARBA" id="ARBA00004496"/>
    </source>
</evidence>
<dbReference type="PROSITE" id="PS50893">
    <property type="entry name" value="ABC_TRANSPORTER_2"/>
    <property type="match status" value="1"/>
</dbReference>
<reference evidence="21" key="1">
    <citation type="submission" date="2016-10" db="EMBL/GenBank/DDBJ databases">
        <authorList>
            <person name="Varghese N."/>
            <person name="Submissions S."/>
        </authorList>
    </citation>
    <scope>NUCLEOTIDE SEQUENCE [LARGE SCALE GENOMIC DNA]</scope>
    <source>
        <strain evidence="21">CGMCC 1.12041</strain>
    </source>
</reference>
<evidence type="ECO:0000256" key="15">
    <source>
        <dbReference type="ARBA" id="ARBA00038000"/>
    </source>
</evidence>
<evidence type="ECO:0000256" key="9">
    <source>
        <dbReference type="ARBA" id="ARBA00022833"/>
    </source>
</evidence>
<feature type="zinc finger region" description="C4-type" evidence="18">
    <location>
        <begin position="762"/>
        <end position="788"/>
    </location>
</feature>
<dbReference type="Pfam" id="PF17760">
    <property type="entry name" value="UvrA_inter"/>
    <property type="match status" value="1"/>
</dbReference>
<dbReference type="PROSITE" id="PS00211">
    <property type="entry name" value="ABC_TRANSPORTER_1"/>
    <property type="match status" value="2"/>
</dbReference>
<keyword evidence="13 18" id="KW-0234">DNA repair</keyword>
<keyword evidence="2 18" id="KW-0963">Cytoplasm</keyword>
<feature type="zinc finger region" description="C4-type" evidence="18">
    <location>
        <begin position="272"/>
        <end position="299"/>
    </location>
</feature>